<dbReference type="SUPFAM" id="SSF81901">
    <property type="entry name" value="HCP-like"/>
    <property type="match status" value="1"/>
</dbReference>
<keyword evidence="2" id="KW-0472">Membrane</keyword>
<dbReference type="InterPro" id="IPR011990">
    <property type="entry name" value="TPR-like_helical_dom_sf"/>
</dbReference>
<dbReference type="PANTHER" id="PTHR11102:SF160">
    <property type="entry name" value="ERAD-ASSOCIATED E3 UBIQUITIN-PROTEIN LIGASE COMPONENT HRD3"/>
    <property type="match status" value="1"/>
</dbReference>
<name>A0A1A8Y2F4_9RHOO</name>
<dbReference type="InterPro" id="IPR050767">
    <property type="entry name" value="Sel1_AlgK"/>
</dbReference>
<keyword evidence="2" id="KW-1133">Transmembrane helix</keyword>
<accession>A0A1A8Y2F4</accession>
<dbReference type="Pfam" id="PF08238">
    <property type="entry name" value="Sel1"/>
    <property type="match status" value="3"/>
</dbReference>
<dbReference type="AlphaFoldDB" id="A0A1A8Y2F4"/>
<feature type="region of interest" description="Disordered" evidence="1">
    <location>
        <begin position="232"/>
        <end position="262"/>
    </location>
</feature>
<gene>
    <name evidence="3" type="ORF">PROAA_900014</name>
</gene>
<dbReference type="PANTHER" id="PTHR11102">
    <property type="entry name" value="SEL-1-LIKE PROTEIN"/>
    <property type="match status" value="1"/>
</dbReference>
<feature type="transmembrane region" description="Helical" evidence="2">
    <location>
        <begin position="57"/>
        <end position="79"/>
    </location>
</feature>
<evidence type="ECO:0000313" key="4">
    <source>
        <dbReference type="Proteomes" id="UP000199600"/>
    </source>
</evidence>
<proteinExistence type="predicted"/>
<protein>
    <recommendedName>
        <fullName evidence="5">Sel1 domain protein repeat-containing protein</fullName>
    </recommendedName>
</protein>
<evidence type="ECO:0000256" key="2">
    <source>
        <dbReference type="SAM" id="Phobius"/>
    </source>
</evidence>
<dbReference type="InterPro" id="IPR006597">
    <property type="entry name" value="Sel1-like"/>
</dbReference>
<evidence type="ECO:0000313" key="3">
    <source>
        <dbReference type="EMBL" id="SBT11136.1"/>
    </source>
</evidence>
<dbReference type="EMBL" id="FLQY01000396">
    <property type="protein sequence ID" value="SBT11136.1"/>
    <property type="molecule type" value="Genomic_DNA"/>
</dbReference>
<keyword evidence="2" id="KW-0812">Transmembrane</keyword>
<keyword evidence="4" id="KW-1185">Reference proteome</keyword>
<evidence type="ECO:0000256" key="1">
    <source>
        <dbReference type="SAM" id="MobiDB-lite"/>
    </source>
</evidence>
<reference evidence="3 4" key="1">
    <citation type="submission" date="2016-06" db="EMBL/GenBank/DDBJ databases">
        <authorList>
            <person name="Kjaerup R.B."/>
            <person name="Dalgaard T.S."/>
            <person name="Juul-Madsen H.R."/>
        </authorList>
    </citation>
    <scope>NUCLEOTIDE SEQUENCE [LARGE SCALE GENOMIC DNA]</scope>
    <source>
        <strain evidence="3">2</strain>
    </source>
</reference>
<dbReference type="SMART" id="SM00671">
    <property type="entry name" value="SEL1"/>
    <property type="match status" value="3"/>
</dbReference>
<sequence>MLFQSKVICPRCQASRCRESRWLSLEEKRKHQESTPFRCLDCSYRFLSRRRTGFNKVLAFSAPVALVSVGLAVAASVWLTPAEDHSALDTMAPSAVLDLEIKKAAEAGDADAQFRLGNALLQDPSQSTQNSANAIRWLQLSAENGNTEAMIVLGRLSRSGVGLLQNYDQASKWMQTAAARGNPVGMLELGRLYRDGVGVAKDPVLAYVWFNRASAARNMDAVREREEVARTLSAEELKEAQVQSPRKDPNSGLPSEVVAQEE</sequence>
<feature type="compositionally biased region" description="Basic and acidic residues" evidence="1">
    <location>
        <begin position="232"/>
        <end position="249"/>
    </location>
</feature>
<dbReference type="Proteomes" id="UP000199600">
    <property type="component" value="Unassembled WGS sequence"/>
</dbReference>
<organism evidence="3 4">
    <name type="scientific">Candidatus Propionivibrio aalborgensis</name>
    <dbReference type="NCBI Taxonomy" id="1860101"/>
    <lineage>
        <taxon>Bacteria</taxon>
        <taxon>Pseudomonadati</taxon>
        <taxon>Pseudomonadota</taxon>
        <taxon>Betaproteobacteria</taxon>
        <taxon>Rhodocyclales</taxon>
        <taxon>Rhodocyclaceae</taxon>
        <taxon>Propionivibrio</taxon>
    </lineage>
</organism>
<dbReference type="Gene3D" id="1.25.40.10">
    <property type="entry name" value="Tetratricopeptide repeat domain"/>
    <property type="match status" value="1"/>
</dbReference>
<evidence type="ECO:0008006" key="5">
    <source>
        <dbReference type="Google" id="ProtNLM"/>
    </source>
</evidence>